<dbReference type="GO" id="GO:0005524">
    <property type="term" value="F:ATP binding"/>
    <property type="evidence" value="ECO:0007669"/>
    <property type="project" value="UniProtKB-KW"/>
</dbReference>
<dbReference type="SMART" id="SM00220">
    <property type="entry name" value="S_TKc"/>
    <property type="match status" value="1"/>
</dbReference>
<dbReference type="Pfam" id="PF00069">
    <property type="entry name" value="Pkinase"/>
    <property type="match status" value="1"/>
</dbReference>
<dbReference type="SUPFAM" id="SSF56112">
    <property type="entry name" value="Protein kinase-like (PK-like)"/>
    <property type="match status" value="1"/>
</dbReference>
<evidence type="ECO:0000256" key="1">
    <source>
        <dbReference type="ARBA" id="ARBA00022527"/>
    </source>
</evidence>
<evidence type="ECO:0000256" key="5">
    <source>
        <dbReference type="ARBA" id="ARBA00022840"/>
    </source>
</evidence>
<dbReference type="PROSITE" id="PS50011">
    <property type="entry name" value="PROTEIN_KINASE_DOM"/>
    <property type="match status" value="1"/>
</dbReference>
<dbReference type="AlphaFoldDB" id="A0A5K1HHE7"/>
<sequence length="117" mass="13462">MSQEIVIRDLKPDNFIVDEKGYLKLVSFGSAKIINQHHKTNTVIGTPHYMAPEIILGKEYNELVDLWSVGVMLFEFMVGELPFGGNTENPYDIYESIIQGNVEFPRNFKDRRAKKLI</sequence>
<evidence type="ECO:0000313" key="7">
    <source>
        <dbReference type="EMBL" id="VVW88070.1"/>
    </source>
</evidence>
<keyword evidence="4" id="KW-0418">Kinase</keyword>
<dbReference type="InterPro" id="IPR011009">
    <property type="entry name" value="Kinase-like_dom_sf"/>
</dbReference>
<feature type="domain" description="Protein kinase" evidence="6">
    <location>
        <begin position="1"/>
        <end position="117"/>
    </location>
</feature>
<evidence type="ECO:0000256" key="3">
    <source>
        <dbReference type="ARBA" id="ARBA00022741"/>
    </source>
</evidence>
<accession>A0A5K1HHE7</accession>
<organism evidence="7">
    <name type="scientific">Nymphaea colorata</name>
    <name type="common">pocket water lily</name>
    <dbReference type="NCBI Taxonomy" id="210225"/>
    <lineage>
        <taxon>Eukaryota</taxon>
        <taxon>Viridiplantae</taxon>
        <taxon>Streptophyta</taxon>
        <taxon>Embryophyta</taxon>
        <taxon>Tracheophyta</taxon>
        <taxon>Spermatophyta</taxon>
        <taxon>Magnoliopsida</taxon>
        <taxon>Nymphaeales</taxon>
        <taxon>Nymphaeaceae</taxon>
        <taxon>Nymphaea</taxon>
    </lineage>
</organism>
<protein>
    <recommendedName>
        <fullName evidence="6">Protein kinase domain-containing protein</fullName>
    </recommendedName>
</protein>
<dbReference type="EMBL" id="LR722118">
    <property type="protein sequence ID" value="VVW88070.1"/>
    <property type="molecule type" value="Genomic_DNA"/>
</dbReference>
<keyword evidence="3" id="KW-0547">Nucleotide-binding</keyword>
<name>A0A5K1HHE7_9MAGN</name>
<dbReference type="GO" id="GO:0005952">
    <property type="term" value="C:cAMP-dependent protein kinase complex"/>
    <property type="evidence" value="ECO:0007669"/>
    <property type="project" value="TreeGrafter"/>
</dbReference>
<reference evidence="7" key="1">
    <citation type="submission" date="2019-09" db="EMBL/GenBank/DDBJ databases">
        <authorList>
            <person name="Zhang L."/>
        </authorList>
    </citation>
    <scope>NUCLEOTIDE SEQUENCE</scope>
</reference>
<dbReference type="InterPro" id="IPR000719">
    <property type="entry name" value="Prot_kinase_dom"/>
</dbReference>
<proteinExistence type="predicted"/>
<dbReference type="GO" id="GO:0004691">
    <property type="term" value="F:cAMP-dependent protein kinase activity"/>
    <property type="evidence" value="ECO:0007669"/>
    <property type="project" value="TreeGrafter"/>
</dbReference>
<evidence type="ECO:0000256" key="4">
    <source>
        <dbReference type="ARBA" id="ARBA00022777"/>
    </source>
</evidence>
<dbReference type="PANTHER" id="PTHR24353:SF37">
    <property type="entry name" value="CAMP-DEPENDENT PROTEIN KINASE CATALYTIC SUBUNIT PRKX"/>
    <property type="match status" value="1"/>
</dbReference>
<gene>
    <name evidence="7" type="ORF">NYM_LOCUS29989</name>
</gene>
<evidence type="ECO:0000259" key="6">
    <source>
        <dbReference type="PROSITE" id="PS50011"/>
    </source>
</evidence>
<evidence type="ECO:0000256" key="2">
    <source>
        <dbReference type="ARBA" id="ARBA00022679"/>
    </source>
</evidence>
<dbReference type="PANTHER" id="PTHR24353">
    <property type="entry name" value="CYCLIC NUCLEOTIDE-DEPENDENT PROTEIN KINASE"/>
    <property type="match status" value="1"/>
</dbReference>
<keyword evidence="2" id="KW-0808">Transferase</keyword>
<dbReference type="Gene3D" id="1.10.510.10">
    <property type="entry name" value="Transferase(Phosphotransferase) domain 1"/>
    <property type="match status" value="1"/>
</dbReference>
<keyword evidence="5" id="KW-0067">ATP-binding</keyword>
<keyword evidence="1" id="KW-0723">Serine/threonine-protein kinase</keyword>